<dbReference type="GO" id="GO:0005524">
    <property type="term" value="F:ATP binding"/>
    <property type="evidence" value="ECO:0007669"/>
    <property type="project" value="UniProtKB-KW"/>
</dbReference>
<dbReference type="FunFam" id="2.20.28.20:FF:000001">
    <property type="entry name" value="Methionine--tRNA ligase"/>
    <property type="match status" value="1"/>
</dbReference>
<dbReference type="CDD" id="cd07957">
    <property type="entry name" value="Anticodon_Ia_Met"/>
    <property type="match status" value="1"/>
</dbReference>
<dbReference type="InterPro" id="IPR009080">
    <property type="entry name" value="tRNAsynth_Ia_anticodon-bd"/>
</dbReference>
<dbReference type="Pfam" id="PF19303">
    <property type="entry name" value="Anticodon_3"/>
    <property type="match status" value="1"/>
</dbReference>
<dbReference type="GO" id="GO:0004825">
    <property type="term" value="F:methionine-tRNA ligase activity"/>
    <property type="evidence" value="ECO:0007669"/>
    <property type="project" value="UniProtKB-EC"/>
</dbReference>
<reference evidence="15 16" key="1">
    <citation type="journal article" date="2018" name="New Phytol.">
        <title>Phylogenomics of Endogonaceae and evolution of mycorrhizas within Mucoromycota.</title>
        <authorList>
            <person name="Chang Y."/>
            <person name="Desiro A."/>
            <person name="Na H."/>
            <person name="Sandor L."/>
            <person name="Lipzen A."/>
            <person name="Clum A."/>
            <person name="Barry K."/>
            <person name="Grigoriev I.V."/>
            <person name="Martin F.M."/>
            <person name="Stajich J.E."/>
            <person name="Smith M.E."/>
            <person name="Bonito G."/>
            <person name="Spatafora J.W."/>
        </authorList>
    </citation>
    <scope>NUCLEOTIDE SEQUENCE [LARGE SCALE GENOMIC DNA]</scope>
    <source>
        <strain evidence="15 16">AD002</strain>
    </source>
</reference>
<gene>
    <name evidence="15" type="ORF">BC938DRAFT_483400</name>
</gene>
<dbReference type="HAMAP" id="MF_00098">
    <property type="entry name" value="Met_tRNA_synth_type1"/>
    <property type="match status" value="1"/>
</dbReference>
<name>A0A433QVP6_9FUNG</name>
<comment type="subcellular location">
    <subcellularLocation>
        <location evidence="1">Cytoplasm</location>
    </subcellularLocation>
</comment>
<dbReference type="InterPro" id="IPR009068">
    <property type="entry name" value="uS15_NS1_RNA-bd_sf"/>
</dbReference>
<dbReference type="Pfam" id="PF00458">
    <property type="entry name" value="WHEP-TRS"/>
    <property type="match status" value="1"/>
</dbReference>
<accession>A0A433QVP6</accession>
<keyword evidence="6 12" id="KW-0547">Nucleotide-binding</keyword>
<dbReference type="PROSITE" id="PS51185">
    <property type="entry name" value="WHEP_TRS_2"/>
    <property type="match status" value="1"/>
</dbReference>
<dbReference type="PANTHER" id="PTHR45765">
    <property type="entry name" value="METHIONINE--TRNA LIGASE"/>
    <property type="match status" value="1"/>
</dbReference>
<dbReference type="Proteomes" id="UP000274822">
    <property type="component" value="Unassembled WGS sequence"/>
</dbReference>
<evidence type="ECO:0000313" key="15">
    <source>
        <dbReference type="EMBL" id="RUS33882.1"/>
    </source>
</evidence>
<evidence type="ECO:0000256" key="5">
    <source>
        <dbReference type="ARBA" id="ARBA00022598"/>
    </source>
</evidence>
<evidence type="ECO:0000256" key="12">
    <source>
        <dbReference type="RuleBase" id="RU363039"/>
    </source>
</evidence>
<keyword evidence="8 12" id="KW-0648">Protein biosynthesis</keyword>
<dbReference type="PANTHER" id="PTHR45765:SF1">
    <property type="entry name" value="METHIONINE--TRNA LIGASE, CYTOPLASMIC"/>
    <property type="match status" value="1"/>
</dbReference>
<sequence>MNIPRTCFLIYVCPSSLLPFRYLLNEVTITSTTDADLIAYLQRNSIIEREEAVLRPLVAAGKTEKALAVAEAIVAGEHNKAVIGNAMPNLPERVMGCVPVGKEVNSNEISEIFGNSFEKPHATDVIIFATLYHTIKNTSVDESKYPKLVVWFKRLCQVHCVARGISAAKARTSGLADANPSPLATLDPATQKVKASAILNLDPTRKKTHIRTQLLILSVRSPRLPIKSERNILITSALPYVNNIPHLGNIIGSVLSADVYARFCRARGYNTLYICGTDEYGTATETKALEEGVSCQELCDKYNAIHSQVYEWFGISFDHFGRTTTRQQTEIAQDIFLNLHKNGLLAEDTMVQLYCKQCSRFLADRYVEGTCPHCKYDDARGDQCDKCGHLLNAIELINPRCKLDGNQPITKESKHMFLDLTTLQPKIEQFTEESASKEVSFEEKDQNDSLVSWIILSAQFVAFALSGKWSLNGITITQSWLKEGLKPRCITRDLKWGTPVPLEEMKDKVFYVWFDAPIGYLSISANYTEEWEKWWKNPEDVRLYQFMGKDNVPFHTVIFPGSLIGTGENWTLLHHVSTTEYLNYEGGKFSKSRNIGVFGSNVMESGIPVEVWRYYLIASRPETNDSVFTWKEFIAKNNGELLNNVGNFVNRVIKFIGAKYDSVIPQFDLEEETEKTLVKDVNALLQQYIEALEAVKIRAALNAAMAISQRGNQYLQDSKIDNTLFTNNRKRCDTVVGVTTNLIYLISALFYPYMPSTTDSILRQLNAPLRTIPDAWSLDIDPGHRIGQAEYLFTKIDEKLEAVFKGKYGGNSAQAIPATDAATAVASSATSTVGKKSSKKPSAPAAPVWSGPKPDELVALEKKVEEQGMVVRKLKAEGADKAKLQEEVNSLLAIKKEVADLMERLTAEKN</sequence>
<keyword evidence="5 12" id="KW-0436">Ligase</keyword>
<dbReference type="SUPFAM" id="SSF52374">
    <property type="entry name" value="Nucleotidylyl transferase"/>
    <property type="match status" value="1"/>
</dbReference>
<evidence type="ECO:0000256" key="7">
    <source>
        <dbReference type="ARBA" id="ARBA00022840"/>
    </source>
</evidence>
<dbReference type="GO" id="GO:0017101">
    <property type="term" value="C:aminoacyl-tRNA synthetase multienzyme complex"/>
    <property type="evidence" value="ECO:0007669"/>
    <property type="project" value="TreeGrafter"/>
</dbReference>
<evidence type="ECO:0000256" key="10">
    <source>
        <dbReference type="ARBA" id="ARBA00030904"/>
    </source>
</evidence>
<comment type="similarity">
    <text evidence="2 12">Belongs to the class-I aminoacyl-tRNA synthetase family.</text>
</comment>
<dbReference type="CDD" id="cd00814">
    <property type="entry name" value="MetRS_core"/>
    <property type="match status" value="1"/>
</dbReference>
<dbReference type="CDD" id="cd00939">
    <property type="entry name" value="MetRS_RNA"/>
    <property type="match status" value="1"/>
</dbReference>
<dbReference type="GO" id="GO:0017102">
    <property type="term" value="C:methionyl glutamyl tRNA synthetase complex"/>
    <property type="evidence" value="ECO:0007669"/>
    <property type="project" value="UniProtKB-ARBA"/>
</dbReference>
<dbReference type="FunFam" id="1.10.730.10:FF:000037">
    <property type="entry name" value="Methionyl-tRNA synthetase"/>
    <property type="match status" value="1"/>
</dbReference>
<evidence type="ECO:0000256" key="6">
    <source>
        <dbReference type="ARBA" id="ARBA00022741"/>
    </source>
</evidence>
<evidence type="ECO:0000256" key="8">
    <source>
        <dbReference type="ARBA" id="ARBA00022917"/>
    </source>
</evidence>
<evidence type="ECO:0000256" key="3">
    <source>
        <dbReference type="ARBA" id="ARBA00012838"/>
    </source>
</evidence>
<dbReference type="InterPro" id="IPR014729">
    <property type="entry name" value="Rossmann-like_a/b/a_fold"/>
</dbReference>
<dbReference type="AlphaFoldDB" id="A0A433QVP6"/>
<dbReference type="InterPro" id="IPR001412">
    <property type="entry name" value="aa-tRNA-synth_I_CS"/>
</dbReference>
<dbReference type="Gene3D" id="1.10.287.10">
    <property type="entry name" value="S15/NS1, RNA-binding"/>
    <property type="match status" value="1"/>
</dbReference>
<dbReference type="GO" id="GO:0005829">
    <property type="term" value="C:cytosol"/>
    <property type="evidence" value="ECO:0007669"/>
    <property type="project" value="TreeGrafter"/>
</dbReference>
<keyword evidence="9 12" id="KW-0030">Aminoacyl-tRNA synthetase</keyword>
<evidence type="ECO:0000256" key="9">
    <source>
        <dbReference type="ARBA" id="ARBA00023146"/>
    </source>
</evidence>
<dbReference type="InterPro" id="IPR015413">
    <property type="entry name" value="Methionyl/Leucyl_tRNA_Synth"/>
</dbReference>
<evidence type="ECO:0000256" key="13">
    <source>
        <dbReference type="SAM" id="MobiDB-lite"/>
    </source>
</evidence>
<comment type="catalytic activity">
    <reaction evidence="11">
        <text>tRNA(Met) + L-methionine + ATP = L-methionyl-tRNA(Met) + AMP + diphosphate</text>
        <dbReference type="Rhea" id="RHEA:13481"/>
        <dbReference type="Rhea" id="RHEA-COMP:9667"/>
        <dbReference type="Rhea" id="RHEA-COMP:9698"/>
        <dbReference type="ChEBI" id="CHEBI:30616"/>
        <dbReference type="ChEBI" id="CHEBI:33019"/>
        <dbReference type="ChEBI" id="CHEBI:57844"/>
        <dbReference type="ChEBI" id="CHEBI:78442"/>
        <dbReference type="ChEBI" id="CHEBI:78530"/>
        <dbReference type="ChEBI" id="CHEBI:456215"/>
        <dbReference type="EC" id="6.1.1.10"/>
    </reaction>
</comment>
<feature type="domain" description="WHEP-TRS" evidence="14">
    <location>
        <begin position="856"/>
        <end position="910"/>
    </location>
</feature>
<keyword evidence="4" id="KW-0963">Cytoplasm</keyword>
<dbReference type="GO" id="GO:0006431">
    <property type="term" value="P:methionyl-tRNA aminoacylation"/>
    <property type="evidence" value="ECO:0007669"/>
    <property type="project" value="InterPro"/>
</dbReference>
<dbReference type="EMBL" id="RBNJ01000861">
    <property type="protein sequence ID" value="RUS33882.1"/>
    <property type="molecule type" value="Genomic_DNA"/>
</dbReference>
<dbReference type="EC" id="6.1.1.10" evidence="3"/>
<evidence type="ECO:0000256" key="2">
    <source>
        <dbReference type="ARBA" id="ARBA00005594"/>
    </source>
</evidence>
<dbReference type="GO" id="GO:0036464">
    <property type="term" value="C:cytoplasmic ribonucleoprotein granule"/>
    <property type="evidence" value="ECO:0007669"/>
    <property type="project" value="UniProtKB-ARBA"/>
</dbReference>
<evidence type="ECO:0000256" key="11">
    <source>
        <dbReference type="ARBA" id="ARBA00047364"/>
    </source>
</evidence>
<protein>
    <recommendedName>
        <fullName evidence="3">methionine--tRNA ligase</fullName>
        <ecNumber evidence="3">6.1.1.10</ecNumber>
    </recommendedName>
    <alternativeName>
        <fullName evidence="10">Methionyl-tRNA synthetase</fullName>
    </alternativeName>
</protein>
<dbReference type="Gene3D" id="2.20.28.20">
    <property type="entry name" value="Methionyl-tRNA synthetase, Zn-domain"/>
    <property type="match status" value="1"/>
</dbReference>
<dbReference type="Pfam" id="PF09334">
    <property type="entry name" value="tRNA-synt_1g"/>
    <property type="match status" value="1"/>
</dbReference>
<evidence type="ECO:0000259" key="14">
    <source>
        <dbReference type="PROSITE" id="PS51185"/>
    </source>
</evidence>
<dbReference type="Gene3D" id="3.40.50.620">
    <property type="entry name" value="HUPs"/>
    <property type="match status" value="1"/>
</dbReference>
<dbReference type="PRINTS" id="PR01041">
    <property type="entry name" value="TRNASYNTHMET"/>
</dbReference>
<feature type="region of interest" description="Disordered" evidence="13">
    <location>
        <begin position="830"/>
        <end position="853"/>
    </location>
</feature>
<dbReference type="PROSITE" id="PS00178">
    <property type="entry name" value="AA_TRNA_LIGASE_I"/>
    <property type="match status" value="1"/>
</dbReference>
<dbReference type="SMART" id="SM00991">
    <property type="entry name" value="WHEP-TRS"/>
    <property type="match status" value="1"/>
</dbReference>
<evidence type="ECO:0000256" key="1">
    <source>
        <dbReference type="ARBA" id="ARBA00004496"/>
    </source>
</evidence>
<keyword evidence="16" id="KW-1185">Reference proteome</keyword>
<organism evidence="15 16">
    <name type="scientific">Jimgerdemannia flammicorona</name>
    <dbReference type="NCBI Taxonomy" id="994334"/>
    <lineage>
        <taxon>Eukaryota</taxon>
        <taxon>Fungi</taxon>
        <taxon>Fungi incertae sedis</taxon>
        <taxon>Mucoromycota</taxon>
        <taxon>Mucoromycotina</taxon>
        <taxon>Endogonomycetes</taxon>
        <taxon>Endogonales</taxon>
        <taxon>Endogonaceae</taxon>
        <taxon>Jimgerdemannia</taxon>
    </lineage>
</organism>
<dbReference type="InterPro" id="IPR041872">
    <property type="entry name" value="Anticodon_Met"/>
</dbReference>
<dbReference type="InterPro" id="IPR023458">
    <property type="entry name" value="Met-tRNA_ligase_1"/>
</dbReference>
<dbReference type="InterPro" id="IPR033911">
    <property type="entry name" value="MetRS_core"/>
</dbReference>
<evidence type="ECO:0000256" key="4">
    <source>
        <dbReference type="ARBA" id="ARBA00022490"/>
    </source>
</evidence>
<proteinExistence type="inferred from homology"/>
<dbReference type="InterPro" id="IPR000738">
    <property type="entry name" value="WHEP-TRS_dom"/>
</dbReference>
<dbReference type="Gene3D" id="1.10.730.10">
    <property type="entry name" value="Isoleucyl-tRNA Synthetase, Domain 1"/>
    <property type="match status" value="1"/>
</dbReference>
<dbReference type="SUPFAM" id="SSF57770">
    <property type="entry name" value="Methionyl-tRNA synthetase (MetRS), Zn-domain"/>
    <property type="match status" value="1"/>
</dbReference>
<dbReference type="SUPFAM" id="SSF47060">
    <property type="entry name" value="S15/NS1 RNA-binding domain"/>
    <property type="match status" value="1"/>
</dbReference>
<dbReference type="SUPFAM" id="SSF47323">
    <property type="entry name" value="Anticodon-binding domain of a subclass of class I aminoacyl-tRNA synthetases"/>
    <property type="match status" value="1"/>
</dbReference>
<keyword evidence="7 12" id="KW-0067">ATP-binding</keyword>
<evidence type="ECO:0000313" key="16">
    <source>
        <dbReference type="Proteomes" id="UP000274822"/>
    </source>
</evidence>
<dbReference type="InterPro" id="IPR029038">
    <property type="entry name" value="MetRS_Zn"/>
</dbReference>
<comment type="caution">
    <text evidence="15">The sequence shown here is derived from an EMBL/GenBank/DDBJ whole genome shotgun (WGS) entry which is preliminary data.</text>
</comment>